<evidence type="ECO:0000313" key="2">
    <source>
        <dbReference type="EMBL" id="VFJ97410.1"/>
    </source>
</evidence>
<reference evidence="1" key="1">
    <citation type="submission" date="2019-02" db="EMBL/GenBank/DDBJ databases">
        <authorList>
            <person name="Gruber-Vodicka R. H."/>
            <person name="Seah K. B. B."/>
        </authorList>
    </citation>
    <scope>NUCLEOTIDE SEQUENCE</scope>
    <source>
        <strain evidence="3">BECK_SA2B12</strain>
        <strain evidence="1">BECK_SA2B15</strain>
        <strain evidence="2">BECK_SA2B20</strain>
    </source>
</reference>
<accession>A0A450UW82</accession>
<evidence type="ECO:0000313" key="1">
    <source>
        <dbReference type="EMBL" id="VFJ96782.1"/>
    </source>
</evidence>
<gene>
    <name evidence="1" type="ORF">BECKH772A_GA0070896_101106</name>
    <name evidence="2" type="ORF">BECKH772B_GA0070898_101116</name>
    <name evidence="3" type="ORF">BECKH772C_GA0070978_101036</name>
</gene>
<name>A0A450UW82_9GAMM</name>
<sequence length="128" mass="14478">MRLKFQLTIESQRETVAIATGKASSVGCDLKWDFHSEFPIGIDLCALSMAIATALDNRCSAPVEKTHFRSHPVAGKRWQPRQGKGTIVTGYCLSVYFRHQHNHFTVETGLNRFRELNHYQMNPVGCGR</sequence>
<dbReference type="EMBL" id="CAADFG010000110">
    <property type="protein sequence ID" value="VFJ96782.1"/>
    <property type="molecule type" value="Genomic_DNA"/>
</dbReference>
<dbReference type="EMBL" id="CAADFI010000111">
    <property type="protein sequence ID" value="VFJ97410.1"/>
    <property type="molecule type" value="Genomic_DNA"/>
</dbReference>
<evidence type="ECO:0000313" key="3">
    <source>
        <dbReference type="EMBL" id="VFK02804.1"/>
    </source>
</evidence>
<protein>
    <submittedName>
        <fullName evidence="1">Uncharacterized protein</fullName>
    </submittedName>
</protein>
<dbReference type="EMBL" id="CAADFJ010000103">
    <property type="protein sequence ID" value="VFK02804.1"/>
    <property type="molecule type" value="Genomic_DNA"/>
</dbReference>
<organism evidence="1">
    <name type="scientific">Candidatus Kentrum eta</name>
    <dbReference type="NCBI Taxonomy" id="2126337"/>
    <lineage>
        <taxon>Bacteria</taxon>
        <taxon>Pseudomonadati</taxon>
        <taxon>Pseudomonadota</taxon>
        <taxon>Gammaproteobacteria</taxon>
        <taxon>Candidatus Kentrum</taxon>
    </lineage>
</organism>
<dbReference type="AlphaFoldDB" id="A0A450UW82"/>
<proteinExistence type="predicted"/>